<evidence type="ECO:0000256" key="7">
    <source>
        <dbReference type="SAM" id="Phobius"/>
    </source>
</evidence>
<evidence type="ECO:0000256" key="1">
    <source>
        <dbReference type="ARBA" id="ARBA00004651"/>
    </source>
</evidence>
<feature type="transmembrane region" description="Helical" evidence="7">
    <location>
        <begin position="740"/>
        <end position="762"/>
    </location>
</feature>
<keyword evidence="4 7" id="KW-1133">Transmembrane helix</keyword>
<feature type="domain" description="ABC3 transporter permease C-terminal" evidence="8">
    <location>
        <begin position="255"/>
        <end position="358"/>
    </location>
</feature>
<evidence type="ECO:0000256" key="4">
    <source>
        <dbReference type="ARBA" id="ARBA00022989"/>
    </source>
</evidence>
<keyword evidence="3 7" id="KW-0812">Transmembrane</keyword>
<accession>A0A9Q3UNQ2</accession>
<feature type="transmembrane region" description="Helical" evidence="7">
    <location>
        <begin position="249"/>
        <end position="270"/>
    </location>
</feature>
<sequence length="816" mass="88932">MPDPRLLLRPWRSGAFRIQALALLVASLAIAAVVLLRGELEHRFANRTAEAIGGDLILEGSQPASEPQIALLGDRPRSAISRFTTVLVRDDTFVLVSVKAVDDGYPLFGQLRVSERRFGDPVAVDRGPPAGEVWLAGTALDRLDQNLGEFITVGDRALLVSKVLVREPDQGAGFYSMNPRLMMNLADVPSTGILGPGTRVRHELRIAAPGDQLTEVADALRPTLAVNQEIDTREDAGLRSMGPLRQLTLWGQLAVMMVVLLCGGAVYLAAGVRGAEQAGRCAVMKTFGASRRRILGQVLGRELLALLPSLLLGLGLAALAFTLLRRWLGEALAWQPPWHTWLLLGLAPVVIWAGFALPRLWRLAHLPARDILGDRPQAPSARAGLNLIGALAAPVLVAMMLSGSLSDLGQLLALMVAVAVGLPLLLWGPLRLADRAGQRWPLPARLALRRLSRRPLTTLPMLAAMVLALSIMSLATQVGQQLLADWRDRLPENAPNYFVLNLFDQDLDAFRDWLDRHDARVPGYYPVVRGRLTRINDEPVREAVTKEEDDDDQGQRALNRDLSLTEADTLPDSNRTLEGRWVGDAAGEVSVESELAESLGLSVGDSLTFTGQAGDLQATVVGLREVDWESFEPNFYFMFSPGTLDGQSRYWLTSFYLPENRTGELPDLIRQFPQITLLDVNALLDQAQGLIDQASRAALALAVLLLAASVLVMAAAWLAGGQQRRRDEALLRVLGARNRLLRRVAVLEQLLLLGGAALFAHLLHLAALVPLGIKLFDGDLPLSAWILLPWVVVLPLLALEALRPRSQDRPLARLAG</sequence>
<organism evidence="9 10">
    <name type="scientific">Alloalcanivorax marinus</name>
    <dbReference type="NCBI Taxonomy" id="1177169"/>
    <lineage>
        <taxon>Bacteria</taxon>
        <taxon>Pseudomonadati</taxon>
        <taxon>Pseudomonadota</taxon>
        <taxon>Gammaproteobacteria</taxon>
        <taxon>Oceanospirillales</taxon>
        <taxon>Alcanivoracaceae</taxon>
        <taxon>Alloalcanivorax</taxon>
    </lineage>
</organism>
<gene>
    <name evidence="9" type="ORF">LL252_13370</name>
</gene>
<evidence type="ECO:0000259" key="8">
    <source>
        <dbReference type="Pfam" id="PF02687"/>
    </source>
</evidence>
<dbReference type="EMBL" id="JAJGNA010000018">
    <property type="protein sequence ID" value="MCC4309560.1"/>
    <property type="molecule type" value="Genomic_DNA"/>
</dbReference>
<keyword evidence="2" id="KW-1003">Cell membrane</keyword>
<name>A0A9Q3UNQ2_9GAMM</name>
<evidence type="ECO:0000256" key="6">
    <source>
        <dbReference type="SAM" id="MobiDB-lite"/>
    </source>
</evidence>
<dbReference type="PANTHER" id="PTHR30287:SF1">
    <property type="entry name" value="INNER MEMBRANE PROTEIN"/>
    <property type="match status" value="1"/>
</dbReference>
<dbReference type="AlphaFoldDB" id="A0A9Q3UNQ2"/>
<dbReference type="InterPro" id="IPR038766">
    <property type="entry name" value="Membrane_comp_ABC_pdt"/>
</dbReference>
<feature type="transmembrane region" description="Helical" evidence="7">
    <location>
        <begin position="782"/>
        <end position="802"/>
    </location>
</feature>
<dbReference type="Pfam" id="PF02687">
    <property type="entry name" value="FtsX"/>
    <property type="match status" value="1"/>
</dbReference>
<dbReference type="Proteomes" id="UP001108027">
    <property type="component" value="Unassembled WGS sequence"/>
</dbReference>
<comment type="subcellular location">
    <subcellularLocation>
        <location evidence="1">Cell membrane</location>
        <topology evidence="1">Multi-pass membrane protein</topology>
    </subcellularLocation>
</comment>
<keyword evidence="10" id="KW-1185">Reference proteome</keyword>
<dbReference type="GO" id="GO:0005886">
    <property type="term" value="C:plasma membrane"/>
    <property type="evidence" value="ECO:0007669"/>
    <property type="project" value="UniProtKB-SubCell"/>
</dbReference>
<evidence type="ECO:0000256" key="5">
    <source>
        <dbReference type="ARBA" id="ARBA00023136"/>
    </source>
</evidence>
<evidence type="ECO:0000256" key="3">
    <source>
        <dbReference type="ARBA" id="ARBA00022692"/>
    </source>
</evidence>
<reference evidence="9" key="1">
    <citation type="submission" date="2021-10" db="EMBL/GenBank/DDBJ databases">
        <title>The diversity and Nitrogen Metabolism of Culturable Nitrate-Utilizing Bacteria Within the Oxygen Minimum Zone of the Changjiang (Yangtze River)Estuary.</title>
        <authorList>
            <person name="Zhang D."/>
            <person name="Zheng J."/>
            <person name="Liu S."/>
            <person name="He W."/>
        </authorList>
    </citation>
    <scope>NUCLEOTIDE SEQUENCE</scope>
    <source>
        <strain evidence="9">FXH-223</strain>
    </source>
</reference>
<feature type="transmembrane region" description="Helical" evidence="7">
    <location>
        <begin position="341"/>
        <end position="362"/>
    </location>
</feature>
<evidence type="ECO:0000313" key="9">
    <source>
        <dbReference type="EMBL" id="MCC4309560.1"/>
    </source>
</evidence>
<feature type="region of interest" description="Disordered" evidence="6">
    <location>
        <begin position="540"/>
        <end position="571"/>
    </location>
</feature>
<feature type="transmembrane region" description="Helical" evidence="7">
    <location>
        <begin position="411"/>
        <end position="433"/>
    </location>
</feature>
<keyword evidence="5 7" id="KW-0472">Membrane</keyword>
<feature type="transmembrane region" description="Helical" evidence="7">
    <location>
        <begin position="303"/>
        <end position="321"/>
    </location>
</feature>
<comment type="caution">
    <text evidence="9">The sequence shown here is derived from an EMBL/GenBank/DDBJ whole genome shotgun (WGS) entry which is preliminary data.</text>
</comment>
<feature type="transmembrane region" description="Helical" evidence="7">
    <location>
        <begin position="383"/>
        <end position="405"/>
    </location>
</feature>
<evidence type="ECO:0000256" key="2">
    <source>
        <dbReference type="ARBA" id="ARBA00022475"/>
    </source>
</evidence>
<feature type="transmembrane region" description="Helical" evidence="7">
    <location>
        <begin position="697"/>
        <end position="719"/>
    </location>
</feature>
<proteinExistence type="predicted"/>
<feature type="transmembrane region" description="Helical" evidence="7">
    <location>
        <begin position="454"/>
        <end position="475"/>
    </location>
</feature>
<dbReference type="InterPro" id="IPR003838">
    <property type="entry name" value="ABC3_permease_C"/>
</dbReference>
<dbReference type="PANTHER" id="PTHR30287">
    <property type="entry name" value="MEMBRANE COMPONENT OF PREDICTED ABC SUPERFAMILY METABOLITE UPTAKE TRANSPORTER"/>
    <property type="match status" value="1"/>
</dbReference>
<evidence type="ECO:0000313" key="10">
    <source>
        <dbReference type="Proteomes" id="UP001108027"/>
    </source>
</evidence>
<dbReference type="RefSeq" id="WP_228234377.1">
    <property type="nucleotide sequence ID" value="NZ_ARXL01000159.1"/>
</dbReference>
<protein>
    <submittedName>
        <fullName evidence="9">ABC transporter permease</fullName>
    </submittedName>
</protein>